<dbReference type="GO" id="GO:0005886">
    <property type="term" value="C:plasma membrane"/>
    <property type="evidence" value="ECO:0007669"/>
    <property type="project" value="TreeGrafter"/>
</dbReference>
<dbReference type="PANTHER" id="PTHR45772:SF1">
    <property type="entry name" value="ABC TRANSPORTER ATP-BINDING PROTEIN"/>
    <property type="match status" value="1"/>
</dbReference>
<dbReference type="OrthoDB" id="9779872at2"/>
<dbReference type="AlphaFoldDB" id="A0A178XSN9"/>
<protein>
    <submittedName>
        <fullName evidence="5">ABC transporter ATP-binding protein</fullName>
    </submittedName>
</protein>
<dbReference type="EMBL" id="LPUX01000061">
    <property type="protein sequence ID" value="OAP38261.1"/>
    <property type="molecule type" value="Genomic_DNA"/>
</dbReference>
<dbReference type="InterPro" id="IPR003439">
    <property type="entry name" value="ABC_transporter-like_ATP-bd"/>
</dbReference>
<keyword evidence="1" id="KW-0813">Transport</keyword>
<dbReference type="RefSeq" id="WP_064242801.1">
    <property type="nucleotide sequence ID" value="NZ_LPUX01000061.1"/>
</dbReference>
<evidence type="ECO:0000313" key="5">
    <source>
        <dbReference type="EMBL" id="OAP38261.1"/>
    </source>
</evidence>
<keyword evidence="6" id="KW-1185">Reference proteome</keyword>
<dbReference type="GO" id="GO:0005524">
    <property type="term" value="F:ATP binding"/>
    <property type="evidence" value="ECO:0007669"/>
    <property type="project" value="UniProtKB-KW"/>
</dbReference>
<dbReference type="PROSITE" id="PS50893">
    <property type="entry name" value="ABC_TRANSPORTER_2"/>
    <property type="match status" value="1"/>
</dbReference>
<dbReference type="FunFam" id="3.40.50.300:FF:000421">
    <property type="entry name" value="Branched-chain amino acid ABC transporter ATP-binding protein"/>
    <property type="match status" value="1"/>
</dbReference>
<keyword evidence="2" id="KW-0547">Nucleotide-binding</keyword>
<dbReference type="GO" id="GO:0016887">
    <property type="term" value="F:ATP hydrolysis activity"/>
    <property type="evidence" value="ECO:0007669"/>
    <property type="project" value="InterPro"/>
</dbReference>
<evidence type="ECO:0000259" key="4">
    <source>
        <dbReference type="PROSITE" id="PS50893"/>
    </source>
</evidence>
<dbReference type="InterPro" id="IPR027417">
    <property type="entry name" value="P-loop_NTPase"/>
</dbReference>
<evidence type="ECO:0000256" key="3">
    <source>
        <dbReference type="ARBA" id="ARBA00022840"/>
    </source>
</evidence>
<comment type="caution">
    <text evidence="5">The sequence shown here is derived from an EMBL/GenBank/DDBJ whole genome shotgun (WGS) entry which is preliminary data.</text>
</comment>
<organism evidence="5 6">
    <name type="scientific">Sinorhizobium glycinis</name>
    <dbReference type="NCBI Taxonomy" id="1472378"/>
    <lineage>
        <taxon>Bacteria</taxon>
        <taxon>Pseudomonadati</taxon>
        <taxon>Pseudomonadota</taxon>
        <taxon>Alphaproteobacteria</taxon>
        <taxon>Hyphomicrobiales</taxon>
        <taxon>Rhizobiaceae</taxon>
        <taxon>Sinorhizobium/Ensifer group</taxon>
        <taxon>Sinorhizobium</taxon>
    </lineage>
</organism>
<dbReference type="Pfam" id="PF12399">
    <property type="entry name" value="BCA_ABC_TP_C"/>
    <property type="match status" value="1"/>
</dbReference>
<dbReference type="PANTHER" id="PTHR45772">
    <property type="entry name" value="CONSERVED COMPONENT OF ABC TRANSPORTER FOR NATURAL AMINO ACIDS-RELATED"/>
    <property type="match status" value="1"/>
</dbReference>
<dbReference type="InterPro" id="IPR032823">
    <property type="entry name" value="BCA_ABC_TP_C"/>
</dbReference>
<dbReference type="Gene3D" id="3.40.50.300">
    <property type="entry name" value="P-loop containing nucleotide triphosphate hydrolases"/>
    <property type="match status" value="1"/>
</dbReference>
<dbReference type="CDD" id="cd03219">
    <property type="entry name" value="ABC_Mj1267_LivG_branched"/>
    <property type="match status" value="1"/>
</dbReference>
<evidence type="ECO:0000256" key="2">
    <source>
        <dbReference type="ARBA" id="ARBA00022741"/>
    </source>
</evidence>
<sequence>MHAMTYALEGLGTAPIPPAVQHRPDLAVKAAPPVRAGESPDAQLKLDGVSLSFGGVTALDNVDLAVSRGEIRAIIGPNGAGKSSLINVISGVYRPDRGRVLIGGDSYAQVPTDRLARLGIVRTFQNLALFKGLSVLDNVVAGRAYTVRSTFLGQIARIGTARREEADARERARRILAFLNLEDVADRLAGTLPYGLQKRVELARALVAEPDVLLLDEPMAGMTATEKKEMAGFVRATRGAHGTTVVLIEHDIGVVMELSDRIAVLDYGRKIADGTPEEVRTDQKVIDAYLGVVPENEDGAGI</sequence>
<accession>A0A178XSN9</accession>
<dbReference type="InterPro" id="IPR051120">
    <property type="entry name" value="ABC_AA/LPS_Transport"/>
</dbReference>
<dbReference type="InterPro" id="IPR003593">
    <property type="entry name" value="AAA+_ATPase"/>
</dbReference>
<dbReference type="STRING" id="1472378.AU381_22045"/>
<reference evidence="5 6" key="1">
    <citation type="journal article" date="2016" name="Int. J. Syst. Evol. Microbiol.">
        <title>Ensifer glycinis sp. nov., an novel rhizobial species associated with Glycine spp.</title>
        <authorList>
            <person name="Yan H."/>
            <person name="Yan J."/>
            <person name="Sui X.H."/>
            <person name="Wang E.T."/>
            <person name="Chen W.X."/>
            <person name="Zhang X.X."/>
            <person name="Chen W.F."/>
        </authorList>
    </citation>
    <scope>NUCLEOTIDE SEQUENCE [LARGE SCALE GENOMIC DNA]</scope>
    <source>
        <strain evidence="5 6">CCBAU 23380</strain>
    </source>
</reference>
<dbReference type="Pfam" id="PF00005">
    <property type="entry name" value="ABC_tran"/>
    <property type="match status" value="1"/>
</dbReference>
<name>A0A178XSN9_9HYPH</name>
<feature type="domain" description="ABC transporter" evidence="4">
    <location>
        <begin position="44"/>
        <end position="292"/>
    </location>
</feature>
<evidence type="ECO:0000313" key="6">
    <source>
        <dbReference type="Proteomes" id="UP000094025"/>
    </source>
</evidence>
<dbReference type="SMART" id="SM00382">
    <property type="entry name" value="AAA"/>
    <property type="match status" value="1"/>
</dbReference>
<evidence type="ECO:0000256" key="1">
    <source>
        <dbReference type="ARBA" id="ARBA00022448"/>
    </source>
</evidence>
<dbReference type="SUPFAM" id="SSF52540">
    <property type="entry name" value="P-loop containing nucleoside triphosphate hydrolases"/>
    <property type="match status" value="1"/>
</dbReference>
<dbReference type="Proteomes" id="UP000094025">
    <property type="component" value="Unassembled WGS sequence"/>
</dbReference>
<gene>
    <name evidence="5" type="ORF">AU381_22045</name>
</gene>
<keyword evidence="3 5" id="KW-0067">ATP-binding</keyword>
<proteinExistence type="predicted"/>